<reference evidence="1" key="1">
    <citation type="journal article" date="2014" name="Front. Microbiol.">
        <title>High frequency of phylogenetically diverse reductive dehalogenase-homologous genes in deep subseafloor sedimentary metagenomes.</title>
        <authorList>
            <person name="Kawai M."/>
            <person name="Futagami T."/>
            <person name="Toyoda A."/>
            <person name="Takaki Y."/>
            <person name="Nishi S."/>
            <person name="Hori S."/>
            <person name="Arai W."/>
            <person name="Tsubouchi T."/>
            <person name="Morono Y."/>
            <person name="Uchiyama I."/>
            <person name="Ito T."/>
            <person name="Fujiyama A."/>
            <person name="Inagaki F."/>
            <person name="Takami H."/>
        </authorList>
    </citation>
    <scope>NUCLEOTIDE SEQUENCE</scope>
    <source>
        <strain evidence="1">Expedition CK06-06</strain>
    </source>
</reference>
<accession>X1IQE7</accession>
<feature type="non-terminal residue" evidence="1">
    <location>
        <position position="1"/>
    </location>
</feature>
<name>X1IQE7_9ZZZZ</name>
<dbReference type="AlphaFoldDB" id="X1IQE7"/>
<proteinExistence type="predicted"/>
<organism evidence="1">
    <name type="scientific">marine sediment metagenome</name>
    <dbReference type="NCBI Taxonomy" id="412755"/>
    <lineage>
        <taxon>unclassified sequences</taxon>
        <taxon>metagenomes</taxon>
        <taxon>ecological metagenomes</taxon>
    </lineage>
</organism>
<dbReference type="EMBL" id="BARU01016252">
    <property type="protein sequence ID" value="GAH59778.1"/>
    <property type="molecule type" value="Genomic_DNA"/>
</dbReference>
<protein>
    <submittedName>
        <fullName evidence="1">Uncharacterized protein</fullName>
    </submittedName>
</protein>
<feature type="non-terminal residue" evidence="1">
    <location>
        <position position="36"/>
    </location>
</feature>
<evidence type="ECO:0000313" key="1">
    <source>
        <dbReference type="EMBL" id="GAH59778.1"/>
    </source>
</evidence>
<comment type="caution">
    <text evidence="1">The sequence shown here is derived from an EMBL/GenBank/DDBJ whole genome shotgun (WGS) entry which is preliminary data.</text>
</comment>
<sequence>HTITATGASFPGEPRRLLADLDSIALKALAKSPRER</sequence>
<gene>
    <name evidence="1" type="ORF">S03H2_27258</name>
</gene>